<evidence type="ECO:0000313" key="1">
    <source>
        <dbReference type="EMBL" id="KAG5532846.1"/>
    </source>
</evidence>
<gene>
    <name evidence="1" type="ORF">RHGRI_027213</name>
</gene>
<name>A0AAV6IVB4_9ERIC</name>
<reference evidence="1" key="1">
    <citation type="submission" date="2020-08" db="EMBL/GenBank/DDBJ databases">
        <title>Plant Genome Project.</title>
        <authorList>
            <person name="Zhang R.-G."/>
        </authorList>
    </citation>
    <scope>NUCLEOTIDE SEQUENCE</scope>
    <source>
        <strain evidence="1">WSP0</strain>
        <tissue evidence="1">Leaf</tissue>
    </source>
</reference>
<dbReference type="Proteomes" id="UP000823749">
    <property type="component" value="Chromosome 9"/>
</dbReference>
<keyword evidence="2" id="KW-1185">Reference proteome</keyword>
<dbReference type="EMBL" id="JACTNZ010000009">
    <property type="protein sequence ID" value="KAG5532846.1"/>
    <property type="molecule type" value="Genomic_DNA"/>
</dbReference>
<protein>
    <submittedName>
        <fullName evidence="1">Uncharacterized protein</fullName>
    </submittedName>
</protein>
<organism evidence="1 2">
    <name type="scientific">Rhododendron griersonianum</name>
    <dbReference type="NCBI Taxonomy" id="479676"/>
    <lineage>
        <taxon>Eukaryota</taxon>
        <taxon>Viridiplantae</taxon>
        <taxon>Streptophyta</taxon>
        <taxon>Embryophyta</taxon>
        <taxon>Tracheophyta</taxon>
        <taxon>Spermatophyta</taxon>
        <taxon>Magnoliopsida</taxon>
        <taxon>eudicotyledons</taxon>
        <taxon>Gunneridae</taxon>
        <taxon>Pentapetalae</taxon>
        <taxon>asterids</taxon>
        <taxon>Ericales</taxon>
        <taxon>Ericaceae</taxon>
        <taxon>Ericoideae</taxon>
        <taxon>Rhodoreae</taxon>
        <taxon>Rhododendron</taxon>
    </lineage>
</organism>
<evidence type="ECO:0000313" key="2">
    <source>
        <dbReference type="Proteomes" id="UP000823749"/>
    </source>
</evidence>
<sequence length="57" mass="6158">MVPSVFNLSVFLSMVSHISHGSSSVKICHGALLPALYISRSITTSQGRDLPADFLLR</sequence>
<dbReference type="AlphaFoldDB" id="A0AAV6IVB4"/>
<proteinExistence type="predicted"/>
<accession>A0AAV6IVB4</accession>
<comment type="caution">
    <text evidence="1">The sequence shown here is derived from an EMBL/GenBank/DDBJ whole genome shotgun (WGS) entry which is preliminary data.</text>
</comment>